<protein>
    <submittedName>
        <fullName evidence="3">Copper chaperone</fullName>
    </submittedName>
</protein>
<dbReference type="CDD" id="cd00371">
    <property type="entry name" value="HMA"/>
    <property type="match status" value="1"/>
</dbReference>
<evidence type="ECO:0000256" key="1">
    <source>
        <dbReference type="ARBA" id="ARBA00022723"/>
    </source>
</evidence>
<evidence type="ECO:0000259" key="2">
    <source>
        <dbReference type="PROSITE" id="PS50846"/>
    </source>
</evidence>
<keyword evidence="4" id="KW-1185">Reference proteome</keyword>
<dbReference type="Pfam" id="PF00403">
    <property type="entry name" value="HMA"/>
    <property type="match status" value="1"/>
</dbReference>
<reference evidence="3 4" key="1">
    <citation type="submission" date="2016-11" db="EMBL/GenBank/DDBJ databases">
        <authorList>
            <person name="Jaros S."/>
            <person name="Januszkiewicz K."/>
            <person name="Wedrychowicz H."/>
        </authorList>
    </citation>
    <scope>NUCLEOTIDE SEQUENCE [LARGE SCALE GENOMIC DNA]</scope>
    <source>
        <strain evidence="3 4">DSM 16112</strain>
    </source>
</reference>
<organism evidence="3 4">
    <name type="scientific">Lampropedia hyalina DSM 16112</name>
    <dbReference type="NCBI Taxonomy" id="1122156"/>
    <lineage>
        <taxon>Bacteria</taxon>
        <taxon>Pseudomonadati</taxon>
        <taxon>Pseudomonadota</taxon>
        <taxon>Betaproteobacteria</taxon>
        <taxon>Burkholderiales</taxon>
        <taxon>Comamonadaceae</taxon>
        <taxon>Lampropedia</taxon>
    </lineage>
</organism>
<dbReference type="Gene3D" id="3.30.70.100">
    <property type="match status" value="1"/>
</dbReference>
<feature type="domain" description="HMA" evidence="2">
    <location>
        <begin position="1"/>
        <end position="64"/>
    </location>
</feature>
<dbReference type="GO" id="GO:0046872">
    <property type="term" value="F:metal ion binding"/>
    <property type="evidence" value="ECO:0007669"/>
    <property type="project" value="UniProtKB-KW"/>
</dbReference>
<dbReference type="PROSITE" id="PS50846">
    <property type="entry name" value="HMA_2"/>
    <property type="match status" value="1"/>
</dbReference>
<dbReference type="InterPro" id="IPR036163">
    <property type="entry name" value="HMA_dom_sf"/>
</dbReference>
<dbReference type="EMBL" id="FQUZ01000011">
    <property type="protein sequence ID" value="SHF02148.1"/>
    <property type="molecule type" value="Genomic_DNA"/>
</dbReference>
<name>A0A1M4Y8W8_9BURK</name>
<dbReference type="RefSeq" id="WP_073355802.1">
    <property type="nucleotide sequence ID" value="NZ_FQUZ01000011.1"/>
</dbReference>
<keyword evidence="1" id="KW-0479">Metal-binding</keyword>
<dbReference type="PROSITE" id="PS01047">
    <property type="entry name" value="HMA_1"/>
    <property type="match status" value="1"/>
</dbReference>
<proteinExistence type="predicted"/>
<dbReference type="AlphaFoldDB" id="A0A1M4Y8W8"/>
<sequence length="66" mass="7069">MNQTFKIKGMTCEHCASAVRKAVLKTDNTAQIQIDLATGLTSINSSQPRATLIAAIEEEGYTVTSP</sequence>
<dbReference type="InterPro" id="IPR006121">
    <property type="entry name" value="HMA_dom"/>
</dbReference>
<evidence type="ECO:0000313" key="3">
    <source>
        <dbReference type="EMBL" id="SHF02148.1"/>
    </source>
</evidence>
<dbReference type="SUPFAM" id="SSF55008">
    <property type="entry name" value="HMA, heavy metal-associated domain"/>
    <property type="match status" value="1"/>
</dbReference>
<dbReference type="InterPro" id="IPR017969">
    <property type="entry name" value="Heavy-metal-associated_CS"/>
</dbReference>
<accession>A0A1M4Y8W8</accession>
<dbReference type="Proteomes" id="UP000184327">
    <property type="component" value="Unassembled WGS sequence"/>
</dbReference>
<dbReference type="OrthoDB" id="9813965at2"/>
<dbReference type="STRING" id="1122156.SAMN02745117_01206"/>
<evidence type="ECO:0000313" key="4">
    <source>
        <dbReference type="Proteomes" id="UP000184327"/>
    </source>
</evidence>
<gene>
    <name evidence="3" type="ORF">SAMN02745117_01206</name>
</gene>